<sequence>MVFFASVPVGRLRRGGKNIIIIFVSIITALLIAFFVEWRDEIRDCYYTCHCPCECVCTDECRGKLEKYERFLSPNDKRDICGLAWWRKRDAFAARQLTR</sequence>
<accession>A0A1F5S888</accession>
<dbReference type="STRING" id="1797985.A2Y83_00410"/>
<protein>
    <submittedName>
        <fullName evidence="2">Uncharacterized protein</fullName>
    </submittedName>
</protein>
<keyword evidence="1" id="KW-0472">Membrane</keyword>
<evidence type="ECO:0000256" key="1">
    <source>
        <dbReference type="SAM" id="Phobius"/>
    </source>
</evidence>
<name>A0A1F5S888_9BACT</name>
<evidence type="ECO:0000313" key="2">
    <source>
        <dbReference type="EMBL" id="OGF22643.1"/>
    </source>
</evidence>
<comment type="caution">
    <text evidence="2">The sequence shown here is derived from an EMBL/GenBank/DDBJ whole genome shotgun (WGS) entry which is preliminary data.</text>
</comment>
<gene>
    <name evidence="2" type="ORF">A2Y83_00410</name>
</gene>
<proteinExistence type="predicted"/>
<dbReference type="Proteomes" id="UP000178323">
    <property type="component" value="Unassembled WGS sequence"/>
</dbReference>
<feature type="transmembrane region" description="Helical" evidence="1">
    <location>
        <begin position="20"/>
        <end position="38"/>
    </location>
</feature>
<evidence type="ECO:0000313" key="3">
    <source>
        <dbReference type="Proteomes" id="UP000178323"/>
    </source>
</evidence>
<keyword evidence="1" id="KW-1133">Transmembrane helix</keyword>
<dbReference type="EMBL" id="MFFS01000018">
    <property type="protein sequence ID" value="OGF22643.1"/>
    <property type="molecule type" value="Genomic_DNA"/>
</dbReference>
<keyword evidence="1" id="KW-0812">Transmembrane</keyword>
<reference evidence="2 3" key="1">
    <citation type="journal article" date="2016" name="Nat. Commun.">
        <title>Thousands of microbial genomes shed light on interconnected biogeochemical processes in an aquifer system.</title>
        <authorList>
            <person name="Anantharaman K."/>
            <person name="Brown C.T."/>
            <person name="Hug L.A."/>
            <person name="Sharon I."/>
            <person name="Castelle C.J."/>
            <person name="Probst A.J."/>
            <person name="Thomas B.C."/>
            <person name="Singh A."/>
            <person name="Wilkins M.J."/>
            <person name="Karaoz U."/>
            <person name="Brodie E.L."/>
            <person name="Williams K.H."/>
            <person name="Hubbard S.S."/>
            <person name="Banfield J.F."/>
        </authorList>
    </citation>
    <scope>NUCLEOTIDE SEQUENCE [LARGE SCALE GENOMIC DNA]</scope>
</reference>
<organism evidence="2 3">
    <name type="scientific">Candidatus Falkowbacteria bacterium RBG_13_39_14</name>
    <dbReference type="NCBI Taxonomy" id="1797985"/>
    <lineage>
        <taxon>Bacteria</taxon>
        <taxon>Candidatus Falkowiibacteriota</taxon>
    </lineage>
</organism>
<dbReference type="AlphaFoldDB" id="A0A1F5S888"/>